<accession>A0A8S5S0A2</accession>
<reference evidence="1" key="1">
    <citation type="journal article" date="2021" name="Proc. Natl. Acad. Sci. U.S.A.">
        <title>A Catalog of Tens of Thousands of Viruses from Human Metagenomes Reveals Hidden Associations with Chronic Diseases.</title>
        <authorList>
            <person name="Tisza M.J."/>
            <person name="Buck C.B."/>
        </authorList>
    </citation>
    <scope>NUCLEOTIDE SEQUENCE</scope>
    <source>
        <strain evidence="1">Ct8Lf7</strain>
    </source>
</reference>
<dbReference type="EMBL" id="BK032511">
    <property type="protein sequence ID" value="DAF44414.1"/>
    <property type="molecule type" value="Genomic_DNA"/>
</dbReference>
<protein>
    <submittedName>
        <fullName evidence="1">Uncharacterized protein</fullName>
    </submittedName>
</protein>
<organism evidence="1">
    <name type="scientific">Podoviridae sp. ct8Lf7</name>
    <dbReference type="NCBI Taxonomy" id="2827723"/>
    <lineage>
        <taxon>Viruses</taxon>
        <taxon>Duplodnaviria</taxon>
        <taxon>Heunggongvirae</taxon>
        <taxon>Uroviricota</taxon>
        <taxon>Caudoviricetes</taxon>
    </lineage>
</organism>
<evidence type="ECO:0000313" key="1">
    <source>
        <dbReference type="EMBL" id="DAF44414.1"/>
    </source>
</evidence>
<name>A0A8S5S0A2_9CAUD</name>
<proteinExistence type="predicted"/>
<sequence length="48" mass="5019">MEGDTFNGKVNRTINLLLATTSTVGGVMIDNGDSPTISIDSTGKIYLS</sequence>